<name>A0A2R6WTF4_MARPO</name>
<evidence type="ECO:0000313" key="1">
    <source>
        <dbReference type="EMBL" id="PTQ37109.1"/>
    </source>
</evidence>
<accession>A0A2R6WTF4</accession>
<dbReference type="Gramene" id="Mp6g12980.1">
    <property type="protein sequence ID" value="Mp6g12980.1.cds1"/>
    <property type="gene ID" value="Mp6g12980"/>
</dbReference>
<keyword evidence="2" id="KW-1185">Reference proteome</keyword>
<organism evidence="1 2">
    <name type="scientific">Marchantia polymorpha</name>
    <name type="common">Common liverwort</name>
    <name type="synonym">Marchantia aquatica</name>
    <dbReference type="NCBI Taxonomy" id="3197"/>
    <lineage>
        <taxon>Eukaryota</taxon>
        <taxon>Viridiplantae</taxon>
        <taxon>Streptophyta</taxon>
        <taxon>Embryophyta</taxon>
        <taxon>Marchantiophyta</taxon>
        <taxon>Marchantiopsida</taxon>
        <taxon>Marchantiidae</taxon>
        <taxon>Marchantiales</taxon>
        <taxon>Marchantiaceae</taxon>
        <taxon>Marchantia</taxon>
    </lineage>
</organism>
<reference evidence="2" key="1">
    <citation type="journal article" date="2017" name="Cell">
        <title>Insights into land plant evolution garnered from the Marchantia polymorpha genome.</title>
        <authorList>
            <person name="Bowman J.L."/>
            <person name="Kohchi T."/>
            <person name="Yamato K.T."/>
            <person name="Jenkins J."/>
            <person name="Shu S."/>
            <person name="Ishizaki K."/>
            <person name="Yamaoka S."/>
            <person name="Nishihama R."/>
            <person name="Nakamura Y."/>
            <person name="Berger F."/>
            <person name="Adam C."/>
            <person name="Aki S.S."/>
            <person name="Althoff F."/>
            <person name="Araki T."/>
            <person name="Arteaga-Vazquez M.A."/>
            <person name="Balasubrmanian S."/>
            <person name="Barry K."/>
            <person name="Bauer D."/>
            <person name="Boehm C.R."/>
            <person name="Briginshaw L."/>
            <person name="Caballero-Perez J."/>
            <person name="Catarino B."/>
            <person name="Chen F."/>
            <person name="Chiyoda S."/>
            <person name="Chovatia M."/>
            <person name="Davies K.M."/>
            <person name="Delmans M."/>
            <person name="Demura T."/>
            <person name="Dierschke T."/>
            <person name="Dolan L."/>
            <person name="Dorantes-Acosta A.E."/>
            <person name="Eklund D.M."/>
            <person name="Florent S.N."/>
            <person name="Flores-Sandoval E."/>
            <person name="Fujiyama A."/>
            <person name="Fukuzawa H."/>
            <person name="Galik B."/>
            <person name="Grimanelli D."/>
            <person name="Grimwood J."/>
            <person name="Grossniklaus U."/>
            <person name="Hamada T."/>
            <person name="Haseloff J."/>
            <person name="Hetherington A.J."/>
            <person name="Higo A."/>
            <person name="Hirakawa Y."/>
            <person name="Hundley H.N."/>
            <person name="Ikeda Y."/>
            <person name="Inoue K."/>
            <person name="Inoue S.I."/>
            <person name="Ishida S."/>
            <person name="Jia Q."/>
            <person name="Kakita M."/>
            <person name="Kanazawa T."/>
            <person name="Kawai Y."/>
            <person name="Kawashima T."/>
            <person name="Kennedy M."/>
            <person name="Kinose K."/>
            <person name="Kinoshita T."/>
            <person name="Kohara Y."/>
            <person name="Koide E."/>
            <person name="Komatsu K."/>
            <person name="Kopischke S."/>
            <person name="Kubo M."/>
            <person name="Kyozuka J."/>
            <person name="Lagercrantz U."/>
            <person name="Lin S.S."/>
            <person name="Lindquist E."/>
            <person name="Lipzen A.M."/>
            <person name="Lu C.W."/>
            <person name="De Luna E."/>
            <person name="Martienssen R.A."/>
            <person name="Minamino N."/>
            <person name="Mizutani M."/>
            <person name="Mizutani M."/>
            <person name="Mochizuki N."/>
            <person name="Monte I."/>
            <person name="Mosher R."/>
            <person name="Nagasaki H."/>
            <person name="Nakagami H."/>
            <person name="Naramoto S."/>
            <person name="Nishitani K."/>
            <person name="Ohtani M."/>
            <person name="Okamoto T."/>
            <person name="Okumura M."/>
            <person name="Phillips J."/>
            <person name="Pollak B."/>
            <person name="Reinders A."/>
            <person name="Rovekamp M."/>
            <person name="Sano R."/>
            <person name="Sawa S."/>
            <person name="Schmid M.W."/>
            <person name="Shirakawa M."/>
            <person name="Solano R."/>
            <person name="Spunde A."/>
            <person name="Suetsugu N."/>
            <person name="Sugano S."/>
            <person name="Sugiyama A."/>
            <person name="Sun R."/>
            <person name="Suzuki Y."/>
            <person name="Takenaka M."/>
            <person name="Takezawa D."/>
            <person name="Tomogane H."/>
            <person name="Tsuzuki M."/>
            <person name="Ueda T."/>
            <person name="Umeda M."/>
            <person name="Ward J.M."/>
            <person name="Watanabe Y."/>
            <person name="Yazaki K."/>
            <person name="Yokoyama R."/>
            <person name="Yoshitake Y."/>
            <person name="Yotsui I."/>
            <person name="Zachgo S."/>
            <person name="Schmutz J."/>
        </authorList>
    </citation>
    <scope>NUCLEOTIDE SEQUENCE [LARGE SCALE GENOMIC DNA]</scope>
    <source>
        <strain evidence="2">Tak-1</strain>
    </source>
</reference>
<protein>
    <submittedName>
        <fullName evidence="1">Uncharacterized protein</fullName>
    </submittedName>
</protein>
<sequence>MITGCGFCAWQSCAIFLVNVSLLVPCPRGLYLRAAAVRRDRAKSVASSGLADRASTIPIIRESIIWLGPSSQLVPSSTT</sequence>
<proteinExistence type="predicted"/>
<dbReference type="Proteomes" id="UP000244005">
    <property type="component" value="Unassembled WGS sequence"/>
</dbReference>
<gene>
    <name evidence="1" type="ORF">MARPO_0059s0050</name>
</gene>
<dbReference type="EMBL" id="KZ772731">
    <property type="protein sequence ID" value="PTQ37109.1"/>
    <property type="molecule type" value="Genomic_DNA"/>
</dbReference>
<dbReference type="AlphaFoldDB" id="A0A2R6WTF4"/>
<evidence type="ECO:0000313" key="2">
    <source>
        <dbReference type="Proteomes" id="UP000244005"/>
    </source>
</evidence>